<dbReference type="Proteomes" id="UP000681722">
    <property type="component" value="Unassembled WGS sequence"/>
</dbReference>
<dbReference type="Proteomes" id="UP000677228">
    <property type="component" value="Unassembled WGS sequence"/>
</dbReference>
<reference evidence="2" key="1">
    <citation type="submission" date="2021-02" db="EMBL/GenBank/DDBJ databases">
        <authorList>
            <person name="Nowell W R."/>
        </authorList>
    </citation>
    <scope>NUCLEOTIDE SEQUENCE</scope>
</reference>
<organism evidence="2 5">
    <name type="scientific">Didymodactylos carnosus</name>
    <dbReference type="NCBI Taxonomy" id="1234261"/>
    <lineage>
        <taxon>Eukaryota</taxon>
        <taxon>Metazoa</taxon>
        <taxon>Spiralia</taxon>
        <taxon>Gnathifera</taxon>
        <taxon>Rotifera</taxon>
        <taxon>Eurotatoria</taxon>
        <taxon>Bdelloidea</taxon>
        <taxon>Philodinida</taxon>
        <taxon>Philodinidae</taxon>
        <taxon>Didymodactylos</taxon>
    </lineage>
</organism>
<keyword evidence="5" id="KW-1185">Reference proteome</keyword>
<evidence type="ECO:0000313" key="1">
    <source>
        <dbReference type="EMBL" id="CAF1238480.1"/>
    </source>
</evidence>
<accession>A0A815N7Z8</accession>
<proteinExistence type="predicted"/>
<gene>
    <name evidence="2" type="ORF">GPM918_LOCUS34112</name>
    <name evidence="1" type="ORF">OVA965_LOCUS25708</name>
    <name evidence="4" type="ORF">SRO942_LOCUS34812</name>
    <name evidence="3" type="ORF">TMI583_LOCUS26443</name>
</gene>
<comment type="caution">
    <text evidence="2">The sequence shown here is derived from an EMBL/GenBank/DDBJ whole genome shotgun (WGS) entry which is preliminary data.</text>
</comment>
<evidence type="ECO:0000313" key="2">
    <source>
        <dbReference type="EMBL" id="CAF1433858.1"/>
    </source>
</evidence>
<name>A0A815N7Z8_9BILA</name>
<protein>
    <submittedName>
        <fullName evidence="2">Uncharacterized protein</fullName>
    </submittedName>
</protein>
<dbReference type="Proteomes" id="UP000682733">
    <property type="component" value="Unassembled WGS sequence"/>
</dbReference>
<dbReference type="EMBL" id="CAJNOQ010018669">
    <property type="protein sequence ID" value="CAF1433858.1"/>
    <property type="molecule type" value="Genomic_DNA"/>
</dbReference>
<dbReference type="AlphaFoldDB" id="A0A815N7Z8"/>
<sequence length="70" mass="8053">MIAMRYPPASTSVDSSKLVQNVRQHLLHLMWMQVTAHIYQRNTVVPKLSVAQKLWIDAVPDELKDLTIPE</sequence>
<dbReference type="EMBL" id="CAJOBC010084110">
    <property type="protein sequence ID" value="CAF4311907.1"/>
    <property type="molecule type" value="Genomic_DNA"/>
</dbReference>
<dbReference type="EMBL" id="CAJNOK010016102">
    <property type="protein sequence ID" value="CAF1238480.1"/>
    <property type="molecule type" value="Genomic_DNA"/>
</dbReference>
<evidence type="ECO:0000313" key="5">
    <source>
        <dbReference type="Proteomes" id="UP000663829"/>
    </source>
</evidence>
<dbReference type="Proteomes" id="UP000663829">
    <property type="component" value="Unassembled WGS sequence"/>
</dbReference>
<dbReference type="OrthoDB" id="3202965at2759"/>
<dbReference type="EMBL" id="CAJOBA010037651">
    <property type="protein sequence ID" value="CAF4046092.1"/>
    <property type="molecule type" value="Genomic_DNA"/>
</dbReference>
<evidence type="ECO:0000313" key="4">
    <source>
        <dbReference type="EMBL" id="CAF4311907.1"/>
    </source>
</evidence>
<evidence type="ECO:0000313" key="3">
    <source>
        <dbReference type="EMBL" id="CAF4046092.1"/>
    </source>
</evidence>